<evidence type="ECO:0000259" key="2">
    <source>
        <dbReference type="PROSITE" id="PS51724"/>
    </source>
</evidence>
<feature type="domain" description="SPOR" evidence="2">
    <location>
        <begin position="192"/>
        <end position="263"/>
    </location>
</feature>
<dbReference type="EMBL" id="CP003557">
    <property type="protein sequence ID" value="AFN75588.1"/>
    <property type="molecule type" value="Genomic_DNA"/>
</dbReference>
<reference evidence="3 4" key="1">
    <citation type="journal article" date="2013" name="PLoS ONE">
        <title>Genomic analysis of Melioribacter roseus, facultatively anaerobic organotrophic bacterium representing a novel deep lineage within Bacteriodetes/Chlorobi group.</title>
        <authorList>
            <person name="Kadnikov V.V."/>
            <person name="Mardanov A.V."/>
            <person name="Podosokorskaya O.A."/>
            <person name="Gavrilov S.N."/>
            <person name="Kublanov I.V."/>
            <person name="Beletsky A.V."/>
            <person name="Bonch-Osmolovskaya E.A."/>
            <person name="Ravin N.V."/>
        </authorList>
    </citation>
    <scope>NUCLEOTIDE SEQUENCE [LARGE SCALE GENOMIC DNA]</scope>
    <source>
        <strain evidence="4">JCM 17771 / P3M-2</strain>
    </source>
</reference>
<gene>
    <name evidence="3" type="ordered locus">MROS_2358</name>
</gene>
<dbReference type="Pfam" id="PF05036">
    <property type="entry name" value="SPOR"/>
    <property type="match status" value="1"/>
</dbReference>
<protein>
    <recommendedName>
        <fullName evidence="2">SPOR domain-containing protein</fullName>
    </recommendedName>
</protein>
<dbReference type="AlphaFoldDB" id="I7A300"/>
<dbReference type="GO" id="GO:0042834">
    <property type="term" value="F:peptidoglycan binding"/>
    <property type="evidence" value="ECO:0007669"/>
    <property type="project" value="InterPro"/>
</dbReference>
<feature type="signal peptide" evidence="1">
    <location>
        <begin position="1"/>
        <end position="18"/>
    </location>
</feature>
<dbReference type="eggNOG" id="COG3087">
    <property type="taxonomic scope" value="Bacteria"/>
</dbReference>
<dbReference type="PROSITE" id="PS51724">
    <property type="entry name" value="SPOR"/>
    <property type="match status" value="1"/>
</dbReference>
<sequence>MKRQLLFICLLAVTTSFGQMLESKWVNIADTDTHKIYVDTTSLKKVSDNITVIYMEYFPASHKINGVDVIYLKTQTLFDIPAGRGTIIGRLYYDKQMKLITDNNLRSLLPSDITSVPIDSNNVMKKVYEYCLDRLGVVPEKVKENASRLFTGETVLTPIEPLEADTQEVVEEKLEIKEAANSSQKKVSKFIFESDGKYTVQVSAWRSKRKAESVANSLKRIGHNAFVIKAVIPGRGTWHRVRIGYFDSIQAAVDFIRKNPNLF</sequence>
<keyword evidence="1" id="KW-0732">Signal</keyword>
<dbReference type="RefSeq" id="WP_014857018.1">
    <property type="nucleotide sequence ID" value="NC_018178.1"/>
</dbReference>
<dbReference type="SUPFAM" id="SSF110997">
    <property type="entry name" value="Sporulation related repeat"/>
    <property type="match status" value="1"/>
</dbReference>
<dbReference type="STRING" id="1191523.MROS_2358"/>
<dbReference type="Gene3D" id="3.30.70.1070">
    <property type="entry name" value="Sporulation related repeat"/>
    <property type="match status" value="1"/>
</dbReference>
<evidence type="ECO:0000256" key="1">
    <source>
        <dbReference type="SAM" id="SignalP"/>
    </source>
</evidence>
<accession>I7A300</accession>
<evidence type="ECO:0000313" key="3">
    <source>
        <dbReference type="EMBL" id="AFN75588.1"/>
    </source>
</evidence>
<keyword evidence="4" id="KW-1185">Reference proteome</keyword>
<dbReference type="InterPro" id="IPR036680">
    <property type="entry name" value="SPOR-like_sf"/>
</dbReference>
<dbReference type="InterPro" id="IPR007730">
    <property type="entry name" value="SPOR-like_dom"/>
</dbReference>
<dbReference type="HOGENOM" id="CLU_1056926_0_0_10"/>
<feature type="chain" id="PRO_5003707071" description="SPOR domain-containing protein" evidence="1">
    <location>
        <begin position="19"/>
        <end position="263"/>
    </location>
</feature>
<organism evidence="3 4">
    <name type="scientific">Melioribacter roseus (strain DSM 23840 / JCM 17771 / VKM B-2668 / P3M-2)</name>
    <dbReference type="NCBI Taxonomy" id="1191523"/>
    <lineage>
        <taxon>Bacteria</taxon>
        <taxon>Pseudomonadati</taxon>
        <taxon>Ignavibacteriota</taxon>
        <taxon>Ignavibacteria</taxon>
        <taxon>Ignavibacteriales</taxon>
        <taxon>Melioribacteraceae</taxon>
        <taxon>Melioribacter</taxon>
    </lineage>
</organism>
<name>I7A300_MELRP</name>
<dbReference type="Proteomes" id="UP000009011">
    <property type="component" value="Chromosome"/>
</dbReference>
<dbReference type="OrthoDB" id="1524519at2"/>
<evidence type="ECO:0000313" key="4">
    <source>
        <dbReference type="Proteomes" id="UP000009011"/>
    </source>
</evidence>
<proteinExistence type="predicted"/>
<dbReference type="KEGG" id="mro:MROS_2358"/>